<gene>
    <name evidence="1" type="ORF">PSQ53_10360</name>
</gene>
<organism evidence="1 2">
    <name type="scientific">Limosilactobacillus reuteri</name>
    <name type="common">Lactobacillus reuteri</name>
    <dbReference type="NCBI Taxonomy" id="1598"/>
    <lineage>
        <taxon>Bacteria</taxon>
        <taxon>Bacillati</taxon>
        <taxon>Bacillota</taxon>
        <taxon>Bacilli</taxon>
        <taxon>Lactobacillales</taxon>
        <taxon>Lactobacillaceae</taxon>
        <taxon>Limosilactobacillus</taxon>
    </lineage>
</organism>
<evidence type="ECO:0000313" key="2">
    <source>
        <dbReference type="Proteomes" id="UP001217945"/>
    </source>
</evidence>
<evidence type="ECO:0000313" key="1">
    <source>
        <dbReference type="EMBL" id="MDD1383306.1"/>
    </source>
</evidence>
<dbReference type="Proteomes" id="UP001217945">
    <property type="component" value="Unassembled WGS sequence"/>
</dbReference>
<dbReference type="RefSeq" id="WP_191993947.1">
    <property type="nucleotide sequence ID" value="NZ_JAQTKT010000001.1"/>
</dbReference>
<accession>A0AAW6JEW3</accession>
<dbReference type="EMBL" id="JAQTKT010000001">
    <property type="protein sequence ID" value="MDD1383306.1"/>
    <property type="molecule type" value="Genomic_DNA"/>
</dbReference>
<name>A0AAW6JEW3_LIMRT</name>
<dbReference type="AlphaFoldDB" id="A0AAW6JEW3"/>
<sequence>MNDKQRLKSQIELKDFFIRILSTKLPEDKLLEVKQQFDLLKEMAEIEQKNEGSKNN</sequence>
<reference evidence="1" key="1">
    <citation type="submission" date="2023-02" db="EMBL/GenBank/DDBJ databases">
        <title>Complete genome sequence of Limosilactobacillus reuteri SRCM217616 isolated from Bos taurus feces.</title>
        <authorList>
            <person name="Yang H.-G."/>
            <person name="Kim J.-W."/>
            <person name="Ha G.-S."/>
            <person name="Yang H.-J."/>
            <person name="Jeong D.-Y."/>
        </authorList>
    </citation>
    <scope>NUCLEOTIDE SEQUENCE</scope>
    <source>
        <strain evidence="1">SRCM217616</strain>
    </source>
</reference>
<comment type="caution">
    <text evidence="1">The sequence shown here is derived from an EMBL/GenBank/DDBJ whole genome shotgun (WGS) entry which is preliminary data.</text>
</comment>
<proteinExistence type="predicted"/>
<protein>
    <submittedName>
        <fullName evidence="1">Uncharacterized protein</fullName>
    </submittedName>
</protein>